<evidence type="ECO:0000313" key="3">
    <source>
        <dbReference type="EMBL" id="ACN35417.1"/>
    </source>
</evidence>
<sequence length="100" mass="11372">MKNEEKLAFWINVHNAMMMHVKLFSCPEVNIEAEMEFALNISSSSSFFQAHIEYGIPQSNSKRILLTKVERPRRIIYKSQAGLSLLSLTTCFGAAGILHR</sequence>
<dbReference type="PANTHER" id="PTHR23054">
    <property type="entry name" value="TERNARY COMPLEX FACTOR MIP1, LEUCINE-ZIPPER-RELATED"/>
    <property type="match status" value="1"/>
</dbReference>
<feature type="domain" description="DUF547" evidence="2">
    <location>
        <begin position="1"/>
        <end position="60"/>
    </location>
</feature>
<keyword evidence="1" id="KW-0472">Membrane</keyword>
<keyword evidence="1" id="KW-1133">Transmembrane helix</keyword>
<accession>C0PJQ1</accession>
<evidence type="ECO:0000256" key="1">
    <source>
        <dbReference type="SAM" id="Phobius"/>
    </source>
</evidence>
<dbReference type="AlphaFoldDB" id="C0PJQ1"/>
<name>C0PJQ1_MAIZE</name>
<organism evidence="3">
    <name type="scientific">Zea mays</name>
    <name type="common">Maize</name>
    <dbReference type="NCBI Taxonomy" id="4577"/>
    <lineage>
        <taxon>Eukaryota</taxon>
        <taxon>Viridiplantae</taxon>
        <taxon>Streptophyta</taxon>
        <taxon>Embryophyta</taxon>
        <taxon>Tracheophyta</taxon>
        <taxon>Spermatophyta</taxon>
        <taxon>Magnoliopsida</taxon>
        <taxon>Liliopsida</taxon>
        <taxon>Poales</taxon>
        <taxon>Poaceae</taxon>
        <taxon>PACMAD clade</taxon>
        <taxon>Panicoideae</taxon>
        <taxon>Andropogonodae</taxon>
        <taxon>Andropogoneae</taxon>
        <taxon>Tripsacinae</taxon>
        <taxon>Zea</taxon>
    </lineage>
</organism>
<protein>
    <recommendedName>
        <fullName evidence="2">DUF547 domain-containing protein</fullName>
    </recommendedName>
</protein>
<dbReference type="EMBL" id="BT068520">
    <property type="protein sequence ID" value="ACN35417.1"/>
    <property type="molecule type" value="mRNA"/>
</dbReference>
<dbReference type="InterPro" id="IPR006869">
    <property type="entry name" value="DUF547"/>
</dbReference>
<reference evidence="3" key="1">
    <citation type="journal article" date="2009" name="PLoS Genet.">
        <title>Sequencing, mapping, and analysis of 27,455 maize full-length cDNAs.</title>
        <authorList>
            <person name="Soderlund C."/>
            <person name="Descour A."/>
            <person name="Kudrna D."/>
            <person name="Bomhoff M."/>
            <person name="Boyd L."/>
            <person name="Currie J."/>
            <person name="Angelova A."/>
            <person name="Collura K."/>
            <person name="Wissotski M."/>
            <person name="Ashley E."/>
            <person name="Morrow D."/>
            <person name="Fernandes J."/>
            <person name="Walbot V."/>
            <person name="Yu Y."/>
        </authorList>
    </citation>
    <scope>NUCLEOTIDE SEQUENCE</scope>
    <source>
        <strain evidence="3">B73</strain>
    </source>
</reference>
<dbReference type="Pfam" id="PF04784">
    <property type="entry name" value="DUF547"/>
    <property type="match status" value="1"/>
</dbReference>
<reference evidence="3" key="2">
    <citation type="submission" date="2012-06" db="EMBL/GenBank/DDBJ databases">
        <authorList>
            <person name="Yu Y."/>
            <person name="Currie J."/>
            <person name="Lomeli R."/>
            <person name="Angelova A."/>
            <person name="Collura K."/>
            <person name="Wissotski M."/>
            <person name="Campos D."/>
            <person name="Kudrna D."/>
            <person name="Golser W."/>
            <person name="Ashely E."/>
            <person name="Descour A."/>
            <person name="Fernandes J."/>
            <person name="Soderlund C."/>
            <person name="Walbot V."/>
        </authorList>
    </citation>
    <scope>NUCLEOTIDE SEQUENCE</scope>
    <source>
        <strain evidence="3">B73</strain>
    </source>
</reference>
<proteinExistence type="evidence at transcript level"/>
<dbReference type="PANTHER" id="PTHR23054:SF58">
    <property type="entry name" value="OS03G0233800 PROTEIN"/>
    <property type="match status" value="1"/>
</dbReference>
<feature type="transmembrane region" description="Helical" evidence="1">
    <location>
        <begin position="81"/>
        <end position="99"/>
    </location>
</feature>
<evidence type="ECO:0000259" key="2">
    <source>
        <dbReference type="Pfam" id="PF04784"/>
    </source>
</evidence>
<keyword evidence="1" id="KW-0812">Transmembrane</keyword>